<evidence type="ECO:0000313" key="13">
    <source>
        <dbReference type="EMBL" id="KAG5211848.1"/>
    </source>
</evidence>
<evidence type="ECO:0000256" key="8">
    <source>
        <dbReference type="ARBA" id="ARBA00023157"/>
    </source>
</evidence>
<dbReference type="Pfam" id="PF13855">
    <property type="entry name" value="LRR_8"/>
    <property type="match status" value="3"/>
</dbReference>
<feature type="region of interest" description="Disordered" evidence="10">
    <location>
        <begin position="364"/>
        <end position="402"/>
    </location>
</feature>
<dbReference type="SMART" id="SM00364">
    <property type="entry name" value="LRR_BAC"/>
    <property type="match status" value="6"/>
</dbReference>
<comment type="similarity">
    <text evidence="2">Belongs to the small leucine-rich proteoglycan (SLRP) family. SLRP class III subfamily.</text>
</comment>
<name>A0A836AK78_SHEEP</name>
<keyword evidence="5" id="KW-0433">Leucine-rich repeat</keyword>
<keyword evidence="9" id="KW-0325">Glycoprotein</keyword>
<evidence type="ECO:0000256" key="10">
    <source>
        <dbReference type="SAM" id="MobiDB-lite"/>
    </source>
</evidence>
<feature type="domain" description="LRRNT" evidence="12">
    <location>
        <begin position="418"/>
        <end position="448"/>
    </location>
</feature>
<keyword evidence="3" id="KW-0964">Secreted</keyword>
<dbReference type="Gene3D" id="3.80.10.10">
    <property type="entry name" value="Ribonuclease Inhibitor"/>
    <property type="match status" value="2"/>
</dbReference>
<keyword evidence="8" id="KW-1015">Disulfide bond</keyword>
<dbReference type="GO" id="GO:0005615">
    <property type="term" value="C:extracellular space"/>
    <property type="evidence" value="ECO:0007669"/>
    <property type="project" value="TreeGrafter"/>
</dbReference>
<dbReference type="GO" id="GO:0031012">
    <property type="term" value="C:extracellular matrix"/>
    <property type="evidence" value="ECO:0007669"/>
    <property type="project" value="TreeGrafter"/>
</dbReference>
<dbReference type="SUPFAM" id="SSF52058">
    <property type="entry name" value="L domain-like"/>
    <property type="match status" value="2"/>
</dbReference>
<dbReference type="InterPro" id="IPR043547">
    <property type="entry name" value="Mimecan/Epiphycan/Opticin"/>
</dbReference>
<evidence type="ECO:0000256" key="2">
    <source>
        <dbReference type="ARBA" id="ARBA00006912"/>
    </source>
</evidence>
<dbReference type="FunFam" id="3.80.10.10:FF:000167">
    <property type="entry name" value="epiphycan"/>
    <property type="match status" value="1"/>
</dbReference>
<dbReference type="InterPro" id="IPR032675">
    <property type="entry name" value="LRR_dom_sf"/>
</dbReference>
<dbReference type="InterPro" id="IPR003591">
    <property type="entry name" value="Leu-rich_rpt_typical-subtyp"/>
</dbReference>
<feature type="domain" description="LRRNT" evidence="12">
    <location>
        <begin position="41"/>
        <end position="75"/>
    </location>
</feature>
<evidence type="ECO:0000256" key="9">
    <source>
        <dbReference type="ARBA" id="ARBA00023180"/>
    </source>
</evidence>
<evidence type="ECO:0000313" key="14">
    <source>
        <dbReference type="Proteomes" id="UP000664991"/>
    </source>
</evidence>
<dbReference type="FunFam" id="3.80.10.10:FF:000092">
    <property type="entry name" value="keratocan isoform X1"/>
    <property type="match status" value="1"/>
</dbReference>
<dbReference type="PROSITE" id="PS51450">
    <property type="entry name" value="LRR"/>
    <property type="match status" value="2"/>
</dbReference>
<dbReference type="InterPro" id="IPR001611">
    <property type="entry name" value="Leu-rich_rpt"/>
</dbReference>
<keyword evidence="6 11" id="KW-0732">Signal</keyword>
<feature type="signal peptide" evidence="11">
    <location>
        <begin position="1"/>
        <end position="20"/>
    </location>
</feature>
<gene>
    <name evidence="13" type="ORF">JEQ12_014277</name>
</gene>
<dbReference type="AlphaFoldDB" id="A0A836AK78"/>
<sequence>MATTICFIIWVLFVTDTVWTRSVRQVYEASDPEDWTMYDFDCPRECFCPPSFPTALYCENRGLKEIPAIPSRIRYLYLENNLIETIPEKPFENATQLRWINLNKNKITNYGIEKGALSQLKKLLFLFLEDNELEEVPSPLPRSLEQLQLARNKVSRIPQGTFSNLENLTLLDLQHNKLLDNAFQRDTFKGLKNLMQLNMAKNALRNMPPRLPANTMQLFLDNNSIEGIPENYFNVIPKVAFLRLNHNKLSDAGLPSSGFNVSSILDLQLSHNQLTKVPKISAHLQHLHLDHNKIRNQNSQPLVRGKYHWDGILSPCVPFQQVGAKESINYDSETYDATLEDLDHLYNYENIPVGRAEIEIATVMPSGNRELLTPPPQPEEAEEEEEEESTPRLIDGSSPQEPEFTGVLGPQTNEDFPTCLLCTCISTTVYCDDHELDAIPPLPKNTAYFYSRFNRIKKINKNDFASLNDLRRIDLTSNLISEIDEDAFRKLPQLRELVLRDNKIRQLPELPTTLRFIDISNNRLGRKGIKQEAFKDMYDLHHLYLTDNNLDHIPLPLPENLRALHLQNNNILEMHEDTFCNVKNLTYIRKALEDIRLDGNPINLSKTPQAYMCLPRLPIGSLI</sequence>
<keyword evidence="4" id="KW-0272">Extracellular matrix</keyword>
<evidence type="ECO:0000256" key="5">
    <source>
        <dbReference type="ARBA" id="ARBA00022614"/>
    </source>
</evidence>
<keyword evidence="7" id="KW-0677">Repeat</keyword>
<evidence type="ECO:0000256" key="7">
    <source>
        <dbReference type="ARBA" id="ARBA00022737"/>
    </source>
</evidence>
<dbReference type="GO" id="GO:0060348">
    <property type="term" value="P:bone development"/>
    <property type="evidence" value="ECO:0007669"/>
    <property type="project" value="TreeGrafter"/>
</dbReference>
<protein>
    <recommendedName>
        <fullName evidence="12">LRRNT domain-containing protein</fullName>
    </recommendedName>
</protein>
<dbReference type="PANTHER" id="PTHR46269:SF3">
    <property type="entry name" value="EPIPHYCAN"/>
    <property type="match status" value="1"/>
</dbReference>
<dbReference type="GO" id="GO:0061975">
    <property type="term" value="P:articular cartilage development"/>
    <property type="evidence" value="ECO:0007669"/>
    <property type="project" value="TreeGrafter"/>
</dbReference>
<proteinExistence type="inferred from homology"/>
<evidence type="ECO:0000256" key="6">
    <source>
        <dbReference type="ARBA" id="ARBA00022729"/>
    </source>
</evidence>
<dbReference type="SMART" id="SM00013">
    <property type="entry name" value="LRRNT"/>
    <property type="match status" value="2"/>
</dbReference>
<dbReference type="Proteomes" id="UP000664991">
    <property type="component" value="Unassembled WGS sequence"/>
</dbReference>
<dbReference type="SMART" id="SM00369">
    <property type="entry name" value="LRR_TYP"/>
    <property type="match status" value="10"/>
</dbReference>
<evidence type="ECO:0000256" key="1">
    <source>
        <dbReference type="ARBA" id="ARBA00004498"/>
    </source>
</evidence>
<feature type="chain" id="PRO_5032333640" description="LRRNT domain-containing protein" evidence="11">
    <location>
        <begin position="21"/>
        <end position="623"/>
    </location>
</feature>
<dbReference type="PANTHER" id="PTHR46269">
    <property type="entry name" value="EPIPHYCAN-RELATED"/>
    <property type="match status" value="1"/>
</dbReference>
<evidence type="ECO:0000256" key="11">
    <source>
        <dbReference type="SAM" id="SignalP"/>
    </source>
</evidence>
<comment type="caution">
    <text evidence="13">The sequence shown here is derived from an EMBL/GenBank/DDBJ whole genome shotgun (WGS) entry which is preliminary data.</text>
</comment>
<evidence type="ECO:0000259" key="12">
    <source>
        <dbReference type="SMART" id="SM00013"/>
    </source>
</evidence>
<accession>A0A836AK78</accession>
<feature type="compositionally biased region" description="Acidic residues" evidence="10">
    <location>
        <begin position="379"/>
        <end position="388"/>
    </location>
</feature>
<organism evidence="13 14">
    <name type="scientific">Ovis aries</name>
    <name type="common">Sheep</name>
    <dbReference type="NCBI Taxonomy" id="9940"/>
    <lineage>
        <taxon>Eukaryota</taxon>
        <taxon>Metazoa</taxon>
        <taxon>Chordata</taxon>
        <taxon>Craniata</taxon>
        <taxon>Vertebrata</taxon>
        <taxon>Euteleostomi</taxon>
        <taxon>Mammalia</taxon>
        <taxon>Eutheria</taxon>
        <taxon>Laurasiatheria</taxon>
        <taxon>Artiodactyla</taxon>
        <taxon>Ruminantia</taxon>
        <taxon>Pecora</taxon>
        <taxon>Bovidae</taxon>
        <taxon>Caprinae</taxon>
        <taxon>Ovis</taxon>
    </lineage>
</organism>
<evidence type="ECO:0000256" key="3">
    <source>
        <dbReference type="ARBA" id="ARBA00022525"/>
    </source>
</evidence>
<dbReference type="EMBL" id="JAEMGP010000003">
    <property type="protein sequence ID" value="KAG5211848.1"/>
    <property type="molecule type" value="Genomic_DNA"/>
</dbReference>
<reference evidence="13 14" key="1">
    <citation type="submission" date="2020-12" db="EMBL/GenBank/DDBJ databases">
        <title>De novo assembly of Tibetan sheep genome.</title>
        <authorList>
            <person name="Li X."/>
        </authorList>
    </citation>
    <scope>NUCLEOTIDE SEQUENCE [LARGE SCALE GENOMIC DNA]</scope>
    <source>
        <tissue evidence="13">Heart</tissue>
    </source>
</reference>
<evidence type="ECO:0000256" key="4">
    <source>
        <dbReference type="ARBA" id="ARBA00022530"/>
    </source>
</evidence>
<dbReference type="Pfam" id="PF13516">
    <property type="entry name" value="LRR_6"/>
    <property type="match status" value="1"/>
</dbReference>
<comment type="subcellular location">
    <subcellularLocation>
        <location evidence="1">Secreted</location>
        <location evidence="1">Extracellular space</location>
        <location evidence="1">Extracellular matrix</location>
    </subcellularLocation>
</comment>
<dbReference type="InterPro" id="IPR000372">
    <property type="entry name" value="LRRNT"/>
</dbReference>
<dbReference type="Pfam" id="PF01462">
    <property type="entry name" value="LRRNT"/>
    <property type="match status" value="2"/>
</dbReference>